<keyword evidence="2" id="KW-1185">Reference proteome</keyword>
<comment type="caution">
    <text evidence="1">The sequence shown here is derived from an EMBL/GenBank/DDBJ whole genome shotgun (WGS) entry which is preliminary data.</text>
</comment>
<dbReference type="EMBL" id="BPRE01000007">
    <property type="protein sequence ID" value="GJE75880.1"/>
    <property type="molecule type" value="Genomic_DNA"/>
</dbReference>
<reference evidence="1" key="2">
    <citation type="submission" date="2021-08" db="EMBL/GenBank/DDBJ databases">
        <authorList>
            <person name="Tani A."/>
            <person name="Ola A."/>
            <person name="Ogura Y."/>
            <person name="Katsura K."/>
            <person name="Hayashi T."/>
        </authorList>
    </citation>
    <scope>NUCLEOTIDE SEQUENCE</scope>
    <source>
        <strain evidence="1">DSM 14458</strain>
    </source>
</reference>
<evidence type="ECO:0000313" key="1">
    <source>
        <dbReference type="EMBL" id="GJE75880.1"/>
    </source>
</evidence>
<sequence>MRTREDLIARVLKNLGVLAAGQAPSDEDRAEIDELIEPVCAKLLDDGVAKLNGDEIDDAAYLPLADLIAERAMVPYGIGGTRAGEIRAAAEQARTDLKLAYRVYDARPPMRLERFWGRRGTGAPIVQRTFVPMTPPQAAELTPEALAAFIATLPTTLPALPNKPWNNGGLLSWS</sequence>
<proteinExistence type="predicted"/>
<evidence type="ECO:0000313" key="2">
    <source>
        <dbReference type="Proteomes" id="UP001055093"/>
    </source>
</evidence>
<organism evidence="1 2">
    <name type="scientific">Methylorubrum suomiense</name>
    <dbReference type="NCBI Taxonomy" id="144191"/>
    <lineage>
        <taxon>Bacteria</taxon>
        <taxon>Pseudomonadati</taxon>
        <taxon>Pseudomonadota</taxon>
        <taxon>Alphaproteobacteria</taxon>
        <taxon>Hyphomicrobiales</taxon>
        <taxon>Methylobacteriaceae</taxon>
        <taxon>Methylorubrum</taxon>
    </lineage>
</organism>
<protein>
    <submittedName>
        <fullName evidence="1">Uncharacterized protein</fullName>
    </submittedName>
</protein>
<name>A0ABQ4UVT8_9HYPH</name>
<dbReference type="Proteomes" id="UP001055093">
    <property type="component" value="Unassembled WGS sequence"/>
</dbReference>
<accession>A0ABQ4UVT8</accession>
<dbReference type="RefSeq" id="WP_238308048.1">
    <property type="nucleotide sequence ID" value="NZ_BPRE01000007.1"/>
</dbReference>
<reference evidence="1" key="1">
    <citation type="journal article" date="2021" name="Front. Microbiol.">
        <title>Comprehensive Comparative Genomics and Phenotyping of Methylobacterium Species.</title>
        <authorList>
            <person name="Alessa O."/>
            <person name="Ogura Y."/>
            <person name="Fujitani Y."/>
            <person name="Takami H."/>
            <person name="Hayashi T."/>
            <person name="Sahin N."/>
            <person name="Tani A."/>
        </authorList>
    </citation>
    <scope>NUCLEOTIDE SEQUENCE</scope>
    <source>
        <strain evidence="1">DSM 14458</strain>
    </source>
</reference>
<gene>
    <name evidence="1" type="ORF">BGCPKDLD_2467</name>
</gene>